<dbReference type="AlphaFoldDB" id="A0A059XPC4"/>
<proteinExistence type="predicted"/>
<reference evidence="3" key="1">
    <citation type="submission" date="2014-02" db="EMBL/GenBank/DDBJ databases">
        <title>Complete genome sequence and comparative genomic analysis of the nitrogen-fixing bacterium Leptospirillum ferriphilum YSK.</title>
        <authorList>
            <person name="Guo X."/>
            <person name="Yin H."/>
            <person name="Liang Y."/>
            <person name="Hu Q."/>
            <person name="Ma L."/>
            <person name="Xiao Y."/>
            <person name="Zhang X."/>
            <person name="Qiu G."/>
            <person name="Liu X."/>
        </authorList>
    </citation>
    <scope>NUCLEOTIDE SEQUENCE [LARGE SCALE GENOMIC DNA]</scope>
    <source>
        <strain evidence="3">YSK</strain>
    </source>
</reference>
<dbReference type="EMBL" id="CP007243">
    <property type="protein sequence ID" value="AIA30414.1"/>
    <property type="molecule type" value="Genomic_DNA"/>
</dbReference>
<evidence type="ECO:0000313" key="3">
    <source>
        <dbReference type="Proteomes" id="UP000027059"/>
    </source>
</evidence>
<keyword evidence="2" id="KW-0689">Ribosomal protein</keyword>
<dbReference type="OrthoDB" id="9804532at2"/>
<sequence length="190" mass="21597">MTTAIKPREWTYKDYLGLPEEGPLRYEVIDGELYMTPAPNIRHQEVLGTLYRLIGNFIASAGSSMGKIFPAPCDVVLSADPLQVVQPDLVFVSNARVSIVTERNIQGVPDLVVEILSEGTMIRDRKEKFRVYERFGVPEYWIVDQMDDSVSVYRLTQGKYPDPLILRKDEILEFPLLPGFSIRLSDVFPS</sequence>
<name>A0A059XPC4_9BACT</name>
<gene>
    <name evidence="2" type="ORF">Y981_05440</name>
</gene>
<dbReference type="InterPro" id="IPR011335">
    <property type="entry name" value="Restrct_endonuc-II-like"/>
</dbReference>
<evidence type="ECO:0000259" key="1">
    <source>
        <dbReference type="Pfam" id="PF05685"/>
    </source>
</evidence>
<dbReference type="InterPro" id="IPR012296">
    <property type="entry name" value="Nuclease_put_TT1808"/>
</dbReference>
<dbReference type="InterPro" id="IPR008538">
    <property type="entry name" value="Uma2"/>
</dbReference>
<evidence type="ECO:0000313" key="2">
    <source>
        <dbReference type="EMBL" id="AIA30414.1"/>
    </source>
</evidence>
<dbReference type="Gene3D" id="3.90.1570.10">
    <property type="entry name" value="tt1808, chain A"/>
    <property type="match status" value="1"/>
</dbReference>
<keyword evidence="3" id="KW-1185">Reference proteome</keyword>
<protein>
    <submittedName>
        <fullName evidence="2">50S ribosomal protein L17</fullName>
    </submittedName>
</protein>
<dbReference type="GO" id="GO:0005840">
    <property type="term" value="C:ribosome"/>
    <property type="evidence" value="ECO:0007669"/>
    <property type="project" value="UniProtKB-KW"/>
</dbReference>
<dbReference type="CDD" id="cd06260">
    <property type="entry name" value="DUF820-like"/>
    <property type="match status" value="1"/>
</dbReference>
<dbReference type="Proteomes" id="UP000027059">
    <property type="component" value="Chromosome"/>
</dbReference>
<dbReference type="PANTHER" id="PTHR34107">
    <property type="entry name" value="SLL0198 PROTEIN-RELATED"/>
    <property type="match status" value="1"/>
</dbReference>
<organism evidence="2 3">
    <name type="scientific">Leptospirillum ferriphilum YSK</name>
    <dbReference type="NCBI Taxonomy" id="1441628"/>
    <lineage>
        <taxon>Bacteria</taxon>
        <taxon>Pseudomonadati</taxon>
        <taxon>Nitrospirota</taxon>
        <taxon>Nitrospiria</taxon>
        <taxon>Nitrospirales</taxon>
        <taxon>Nitrospiraceae</taxon>
        <taxon>Leptospirillum</taxon>
    </lineage>
</organism>
<reference evidence="2 3" key="2">
    <citation type="journal article" date="2015" name="Biomed. Res. Int.">
        <title>Effects of Arsenite Resistance on the Growth and Functional Gene Expression of Leptospirillum ferriphilum and Acidithiobacillus thiooxidans in Pure Culture and Coculture.</title>
        <authorList>
            <person name="Jiang H."/>
            <person name="Liang Y."/>
            <person name="Yin H."/>
            <person name="Xiao Y."/>
            <person name="Guo X."/>
            <person name="Xu Y."/>
            <person name="Hu Q."/>
            <person name="Liu H."/>
            <person name="Liu X."/>
        </authorList>
    </citation>
    <scope>NUCLEOTIDE SEQUENCE [LARGE SCALE GENOMIC DNA]</scope>
    <source>
        <strain evidence="2 3">YSK</strain>
    </source>
</reference>
<dbReference type="RefSeq" id="WP_038505127.1">
    <property type="nucleotide sequence ID" value="NZ_CP007243.1"/>
</dbReference>
<dbReference type="HOGENOM" id="CLU_076312_0_1_0"/>
<dbReference type="PANTHER" id="PTHR34107:SF4">
    <property type="entry name" value="SLL1222 PROTEIN"/>
    <property type="match status" value="1"/>
</dbReference>
<accession>A0A059XPC4</accession>
<dbReference type="KEGG" id="lfp:Y981_05440"/>
<keyword evidence="2" id="KW-0687">Ribonucleoprotein</keyword>
<feature type="domain" description="Putative restriction endonuclease" evidence="1">
    <location>
        <begin position="14"/>
        <end position="184"/>
    </location>
</feature>
<dbReference type="Pfam" id="PF05685">
    <property type="entry name" value="Uma2"/>
    <property type="match status" value="1"/>
</dbReference>
<dbReference type="SUPFAM" id="SSF52980">
    <property type="entry name" value="Restriction endonuclease-like"/>
    <property type="match status" value="1"/>
</dbReference>